<reference evidence="3" key="2">
    <citation type="submission" date="2019-02" db="EMBL/GenBank/DDBJ databases">
        <title>Opniocepnalus argus Var Kimnra genome.</title>
        <authorList>
            <person name="Zhou C."/>
            <person name="Xiao S."/>
        </authorList>
    </citation>
    <scope>NUCLEOTIDE SEQUENCE [LARGE SCALE GENOMIC DNA]</scope>
</reference>
<keyword evidence="3" id="KW-1185">Reference proteome</keyword>
<reference evidence="2 3" key="1">
    <citation type="submission" date="2019-02" db="EMBL/GenBank/DDBJ databases">
        <title>Opniocepnalus argus genome.</title>
        <authorList>
            <person name="Zhou C."/>
            <person name="Xiao S."/>
        </authorList>
    </citation>
    <scope>NUCLEOTIDE SEQUENCE [LARGE SCALE GENOMIC DNA]</scope>
    <source>
        <strain evidence="2">OARG1902GOOAL</strain>
        <tissue evidence="2">Muscle</tissue>
    </source>
</reference>
<evidence type="ECO:0000256" key="1">
    <source>
        <dbReference type="SAM" id="MobiDB-lite"/>
    </source>
</evidence>
<proteinExistence type="predicted"/>
<dbReference type="EMBL" id="CM015725">
    <property type="protein sequence ID" value="KAF3698620.1"/>
    <property type="molecule type" value="Genomic_DNA"/>
</dbReference>
<dbReference type="AlphaFoldDB" id="A0A6G1Q7K2"/>
<evidence type="ECO:0000313" key="2">
    <source>
        <dbReference type="EMBL" id="KAF3698620.1"/>
    </source>
</evidence>
<name>A0A6G1Q7K2_CHAAH</name>
<sequence length="264" mass="29509">MHARERTYGCVRAQAKDRRAESYRAAGTSRWARRKSRKKREGEKKKLQPPLLESARRAETASELQCTRTFTLFVDDPVSCAINRITFTQQRLSLNETASLRVAQTEADFLTAAEMKQDNVRLQLLTVCVFISITQAPQLEETATLCTELGNAPGDFSPRQNIEALKTLQYEHTVIGVPILVNTSQPRGGFQQSVNVLSQSAERVLIKLAQQFLVFLLTPVLDFQRVSETGITAVCVYCEGGLMAGTCDEVEDRAGCHNRDLRVV</sequence>
<dbReference type="Proteomes" id="UP000503349">
    <property type="component" value="Chromosome 14"/>
</dbReference>
<evidence type="ECO:0000313" key="3">
    <source>
        <dbReference type="Proteomes" id="UP000503349"/>
    </source>
</evidence>
<feature type="region of interest" description="Disordered" evidence="1">
    <location>
        <begin position="18"/>
        <end position="50"/>
    </location>
</feature>
<organism evidence="2 3">
    <name type="scientific">Channa argus</name>
    <name type="common">Northern snakehead</name>
    <name type="synonym">Ophicephalus argus</name>
    <dbReference type="NCBI Taxonomy" id="215402"/>
    <lineage>
        <taxon>Eukaryota</taxon>
        <taxon>Metazoa</taxon>
        <taxon>Chordata</taxon>
        <taxon>Craniata</taxon>
        <taxon>Vertebrata</taxon>
        <taxon>Euteleostomi</taxon>
        <taxon>Actinopterygii</taxon>
        <taxon>Neopterygii</taxon>
        <taxon>Teleostei</taxon>
        <taxon>Neoteleostei</taxon>
        <taxon>Acanthomorphata</taxon>
        <taxon>Anabantaria</taxon>
        <taxon>Anabantiformes</taxon>
        <taxon>Channoidei</taxon>
        <taxon>Channidae</taxon>
        <taxon>Channa</taxon>
    </lineage>
</organism>
<gene>
    <name evidence="2" type="ORF">EXN66_Car014307</name>
</gene>
<protein>
    <submittedName>
        <fullName evidence="2">Uncharacterized protein</fullName>
    </submittedName>
</protein>
<accession>A0A6G1Q7K2</accession>